<gene>
    <name evidence="1" type="ORF">NCTC10179_00397</name>
</gene>
<protein>
    <submittedName>
        <fullName evidence="1">Uncharacterized protein</fullName>
    </submittedName>
</protein>
<organism evidence="1 2">
    <name type="scientific">Mycoplasmopsis columboralis</name>
    <dbReference type="NCBI Taxonomy" id="171282"/>
    <lineage>
        <taxon>Bacteria</taxon>
        <taxon>Bacillati</taxon>
        <taxon>Mycoplasmatota</taxon>
        <taxon>Mycoplasmoidales</taxon>
        <taxon>Metamycoplasmataceae</taxon>
        <taxon>Mycoplasmopsis</taxon>
    </lineage>
</organism>
<evidence type="ECO:0000313" key="1">
    <source>
        <dbReference type="EMBL" id="VEU76224.1"/>
    </source>
</evidence>
<accession>A0A449B6J8</accession>
<keyword evidence="2" id="KW-1185">Reference proteome</keyword>
<sequence>MNNANSEYLLKNAKLKIDEEIFQIINLKRKALVLFAMLNCYFEKNSDKVAVSSLDFRKFKYGNWSIGEEKYFSKSTFYQSLKDLQKMKLISFENERIKLLRKLHEKGKRYFKVDDQEMLKQFGMVNPKQIYFQLLNMFLLKANSPKEVIRKKSEFRHSDIRYGEVWEIEKRIFRKWEFKISFSYFLKKNFSYSSIWRHFNCKIFKSFKTNAFKVFKILKNLIRHGKNQFTTENIFFLETITVKQL</sequence>
<dbReference type="EMBL" id="LR215039">
    <property type="protein sequence ID" value="VEU76224.1"/>
    <property type="molecule type" value="Genomic_DNA"/>
</dbReference>
<dbReference type="KEGG" id="mcou:NCTC10179_00397"/>
<evidence type="ECO:0000313" key="2">
    <source>
        <dbReference type="Proteomes" id="UP000289497"/>
    </source>
</evidence>
<reference evidence="1 2" key="1">
    <citation type="submission" date="2019-01" db="EMBL/GenBank/DDBJ databases">
        <authorList>
            <consortium name="Pathogen Informatics"/>
        </authorList>
    </citation>
    <scope>NUCLEOTIDE SEQUENCE [LARGE SCALE GENOMIC DNA]</scope>
    <source>
        <strain evidence="1 2">NCTC10179</strain>
    </source>
</reference>
<dbReference type="AlphaFoldDB" id="A0A449B6J8"/>
<dbReference type="RefSeq" id="WP_129693759.1">
    <property type="nucleotide sequence ID" value="NZ_LR215039.1"/>
</dbReference>
<dbReference type="Proteomes" id="UP000289497">
    <property type="component" value="Chromosome"/>
</dbReference>
<name>A0A449B6J8_9BACT</name>
<proteinExistence type="predicted"/>